<dbReference type="InterPro" id="IPR045889">
    <property type="entry name" value="MES/HNL"/>
</dbReference>
<organism evidence="3 4">
    <name type="scientific">Arachis hypogaea</name>
    <name type="common">Peanut</name>
    <dbReference type="NCBI Taxonomy" id="3818"/>
    <lineage>
        <taxon>Eukaryota</taxon>
        <taxon>Viridiplantae</taxon>
        <taxon>Streptophyta</taxon>
        <taxon>Embryophyta</taxon>
        <taxon>Tracheophyta</taxon>
        <taxon>Spermatophyta</taxon>
        <taxon>Magnoliopsida</taxon>
        <taxon>eudicotyledons</taxon>
        <taxon>Gunneridae</taxon>
        <taxon>Pentapetalae</taxon>
        <taxon>rosids</taxon>
        <taxon>fabids</taxon>
        <taxon>Fabales</taxon>
        <taxon>Fabaceae</taxon>
        <taxon>Papilionoideae</taxon>
        <taxon>50 kb inversion clade</taxon>
        <taxon>dalbergioids sensu lato</taxon>
        <taxon>Dalbergieae</taxon>
        <taxon>Pterocarpus clade</taxon>
        <taxon>Arachis</taxon>
    </lineage>
</organism>
<dbReference type="GO" id="GO:0009694">
    <property type="term" value="P:jasmonic acid metabolic process"/>
    <property type="evidence" value="ECO:0007669"/>
    <property type="project" value="TreeGrafter"/>
</dbReference>
<evidence type="ECO:0000256" key="1">
    <source>
        <dbReference type="ARBA" id="ARBA00022801"/>
    </source>
</evidence>
<dbReference type="PANTHER" id="PTHR10992:SF1083">
    <property type="entry name" value="METHYLESTERASE 1"/>
    <property type="match status" value="1"/>
</dbReference>
<comment type="caution">
    <text evidence="3">The sequence shown here is derived from an EMBL/GenBank/DDBJ whole genome shotgun (WGS) entry which is preliminary data.</text>
</comment>
<evidence type="ECO:0000313" key="4">
    <source>
        <dbReference type="Proteomes" id="UP000289738"/>
    </source>
</evidence>
<sequence length="115" mass="12943">MEKVKKQHHQTLAFIFLLIILLSLTNKSGSTSSDSSKARKHHFVLVHGSCHGAWSWYKALSKSQPLLDNHYTYDEGPNKSATTFVFGPKFLASKVYQLSPKQVILQILNSLVIIC</sequence>
<proteinExistence type="predicted"/>
<dbReference type="AlphaFoldDB" id="A0A444X322"/>
<reference evidence="3 4" key="1">
    <citation type="submission" date="2019-01" db="EMBL/GenBank/DDBJ databases">
        <title>Sequencing of cultivated peanut Arachis hypogaea provides insights into genome evolution and oil improvement.</title>
        <authorList>
            <person name="Chen X."/>
        </authorList>
    </citation>
    <scope>NUCLEOTIDE SEQUENCE [LARGE SCALE GENOMIC DNA]</scope>
    <source>
        <strain evidence="4">cv. Fuhuasheng</strain>
        <tissue evidence="3">Leaves</tissue>
    </source>
</reference>
<dbReference type="GO" id="GO:0080031">
    <property type="term" value="F:methyl salicylate esterase activity"/>
    <property type="evidence" value="ECO:0007669"/>
    <property type="project" value="TreeGrafter"/>
</dbReference>
<name>A0A444X322_ARAHY</name>
<dbReference type="EMBL" id="SDMP01000020">
    <property type="protein sequence ID" value="RYQ84055.1"/>
    <property type="molecule type" value="Genomic_DNA"/>
</dbReference>
<dbReference type="GO" id="GO:0080030">
    <property type="term" value="F:methyl indole-3-acetate esterase activity"/>
    <property type="evidence" value="ECO:0007669"/>
    <property type="project" value="TreeGrafter"/>
</dbReference>
<keyword evidence="2" id="KW-0732">Signal</keyword>
<keyword evidence="4" id="KW-1185">Reference proteome</keyword>
<gene>
    <name evidence="3" type="ORF">Ahy_B10g102939</name>
</gene>
<evidence type="ECO:0000256" key="2">
    <source>
        <dbReference type="SAM" id="SignalP"/>
    </source>
</evidence>
<dbReference type="PANTHER" id="PTHR10992">
    <property type="entry name" value="METHYLESTERASE FAMILY MEMBER"/>
    <property type="match status" value="1"/>
</dbReference>
<feature type="signal peptide" evidence="2">
    <location>
        <begin position="1"/>
        <end position="30"/>
    </location>
</feature>
<evidence type="ECO:0000313" key="3">
    <source>
        <dbReference type="EMBL" id="RYQ84055.1"/>
    </source>
</evidence>
<dbReference type="GO" id="GO:0080032">
    <property type="term" value="F:methyl jasmonate esterase activity"/>
    <property type="evidence" value="ECO:0007669"/>
    <property type="project" value="TreeGrafter"/>
</dbReference>
<dbReference type="GO" id="GO:0009696">
    <property type="term" value="P:salicylic acid metabolic process"/>
    <property type="evidence" value="ECO:0007669"/>
    <property type="project" value="TreeGrafter"/>
</dbReference>
<keyword evidence="1" id="KW-0378">Hydrolase</keyword>
<accession>A0A444X322</accession>
<dbReference type="Proteomes" id="UP000289738">
    <property type="component" value="Chromosome B10"/>
</dbReference>
<protein>
    <submittedName>
        <fullName evidence="3">Uncharacterized protein</fullName>
    </submittedName>
</protein>
<feature type="chain" id="PRO_5019105179" evidence="2">
    <location>
        <begin position="31"/>
        <end position="115"/>
    </location>
</feature>